<dbReference type="NCBIfam" id="TIGR02937">
    <property type="entry name" value="sigma70-ECF"/>
    <property type="match status" value="1"/>
</dbReference>
<dbReference type="NCBIfam" id="NF009180">
    <property type="entry name" value="PRK12528.1"/>
    <property type="match status" value="1"/>
</dbReference>
<dbReference type="CDD" id="cd06171">
    <property type="entry name" value="Sigma70_r4"/>
    <property type="match status" value="1"/>
</dbReference>
<keyword evidence="4" id="KW-0804">Transcription</keyword>
<keyword evidence="8" id="KW-1185">Reference proteome</keyword>
<feature type="domain" description="RNA polymerase sigma factor 70 region 4 type 2" evidence="6">
    <location>
        <begin position="110"/>
        <end position="157"/>
    </location>
</feature>
<evidence type="ECO:0000256" key="2">
    <source>
        <dbReference type="ARBA" id="ARBA00023015"/>
    </source>
</evidence>
<sequence length="171" mass="19470">MASDALRDDIQSLYIDHHSWLLGWLRRRMRDAGHASDLAQDTFLKVFVAGNTTDIREPRPFLATIAQRLLTNHWRREELEKAYLDALQHLPEPSWPSPETLSILMESLSLVDRALARLSDKARSAFLFAHLDGMTYAEIATELNVSTHSVKKYLTQANMLCFFAAPDFAAL</sequence>
<dbReference type="Gene3D" id="1.10.10.10">
    <property type="entry name" value="Winged helix-like DNA-binding domain superfamily/Winged helix DNA-binding domain"/>
    <property type="match status" value="1"/>
</dbReference>
<keyword evidence="3" id="KW-0731">Sigma factor</keyword>
<reference evidence="7" key="1">
    <citation type="journal article" date="2014" name="Int. J. Syst. Evol. Microbiol.">
        <title>Complete genome sequence of Corynebacterium casei LMG S-19264T (=DSM 44701T), isolated from a smear-ripened cheese.</title>
        <authorList>
            <consortium name="US DOE Joint Genome Institute (JGI-PGF)"/>
            <person name="Walter F."/>
            <person name="Albersmeier A."/>
            <person name="Kalinowski J."/>
            <person name="Ruckert C."/>
        </authorList>
    </citation>
    <scope>NUCLEOTIDE SEQUENCE</scope>
    <source>
        <strain evidence="7">CCM 7086</strain>
    </source>
</reference>
<dbReference type="InterPro" id="IPR014284">
    <property type="entry name" value="RNA_pol_sigma-70_dom"/>
</dbReference>
<dbReference type="Pfam" id="PF08281">
    <property type="entry name" value="Sigma70_r4_2"/>
    <property type="match status" value="1"/>
</dbReference>
<dbReference type="RefSeq" id="WP_188395938.1">
    <property type="nucleotide sequence ID" value="NZ_BMCG01000003.1"/>
</dbReference>
<dbReference type="InterPro" id="IPR013324">
    <property type="entry name" value="RNA_pol_sigma_r3/r4-like"/>
</dbReference>
<feature type="domain" description="RNA polymerase sigma-70 region 2" evidence="5">
    <location>
        <begin position="13"/>
        <end position="77"/>
    </location>
</feature>
<name>A0A8J2XY70_9BURK</name>
<dbReference type="InterPro" id="IPR007627">
    <property type="entry name" value="RNA_pol_sigma70_r2"/>
</dbReference>
<dbReference type="GO" id="GO:0016987">
    <property type="term" value="F:sigma factor activity"/>
    <property type="evidence" value="ECO:0007669"/>
    <property type="project" value="UniProtKB-KW"/>
</dbReference>
<dbReference type="SUPFAM" id="SSF88946">
    <property type="entry name" value="Sigma2 domain of RNA polymerase sigma factors"/>
    <property type="match status" value="1"/>
</dbReference>
<dbReference type="EMBL" id="BMCG01000003">
    <property type="protein sequence ID" value="GGC09779.1"/>
    <property type="molecule type" value="Genomic_DNA"/>
</dbReference>
<organism evidence="7 8">
    <name type="scientific">Oxalicibacterium flavum</name>
    <dbReference type="NCBI Taxonomy" id="179467"/>
    <lineage>
        <taxon>Bacteria</taxon>
        <taxon>Pseudomonadati</taxon>
        <taxon>Pseudomonadota</taxon>
        <taxon>Betaproteobacteria</taxon>
        <taxon>Burkholderiales</taxon>
        <taxon>Oxalobacteraceae</taxon>
        <taxon>Oxalicibacterium</taxon>
    </lineage>
</organism>
<comment type="similarity">
    <text evidence="1">Belongs to the sigma-70 factor family. ECF subfamily.</text>
</comment>
<reference evidence="7" key="2">
    <citation type="submission" date="2020-09" db="EMBL/GenBank/DDBJ databases">
        <authorList>
            <person name="Sun Q."/>
            <person name="Sedlacek I."/>
        </authorList>
    </citation>
    <scope>NUCLEOTIDE SEQUENCE</scope>
    <source>
        <strain evidence="7">CCM 7086</strain>
    </source>
</reference>
<dbReference type="PANTHER" id="PTHR43133:SF63">
    <property type="entry name" value="RNA POLYMERASE SIGMA FACTOR FECI-RELATED"/>
    <property type="match status" value="1"/>
</dbReference>
<dbReference type="InterPro" id="IPR013249">
    <property type="entry name" value="RNA_pol_sigma70_r4_t2"/>
</dbReference>
<comment type="caution">
    <text evidence="7">The sequence shown here is derived from an EMBL/GenBank/DDBJ whole genome shotgun (WGS) entry which is preliminary data.</text>
</comment>
<dbReference type="GO" id="GO:0003677">
    <property type="term" value="F:DNA binding"/>
    <property type="evidence" value="ECO:0007669"/>
    <property type="project" value="InterPro"/>
</dbReference>
<dbReference type="Pfam" id="PF04542">
    <property type="entry name" value="Sigma70_r2"/>
    <property type="match status" value="1"/>
</dbReference>
<evidence type="ECO:0000256" key="3">
    <source>
        <dbReference type="ARBA" id="ARBA00023082"/>
    </source>
</evidence>
<evidence type="ECO:0000256" key="4">
    <source>
        <dbReference type="ARBA" id="ARBA00023163"/>
    </source>
</evidence>
<dbReference type="InterPro" id="IPR036388">
    <property type="entry name" value="WH-like_DNA-bd_sf"/>
</dbReference>
<accession>A0A8J2XY70</accession>
<evidence type="ECO:0000259" key="5">
    <source>
        <dbReference type="Pfam" id="PF04542"/>
    </source>
</evidence>
<dbReference type="GO" id="GO:0006352">
    <property type="term" value="P:DNA-templated transcription initiation"/>
    <property type="evidence" value="ECO:0007669"/>
    <property type="project" value="InterPro"/>
</dbReference>
<dbReference type="InterPro" id="IPR039425">
    <property type="entry name" value="RNA_pol_sigma-70-like"/>
</dbReference>
<protein>
    <submittedName>
        <fullName evidence="7">RNA polymerase sigma factor</fullName>
    </submittedName>
</protein>
<dbReference type="AlphaFoldDB" id="A0A8J2XY70"/>
<proteinExistence type="inferred from homology"/>
<dbReference type="Gene3D" id="1.10.1740.10">
    <property type="match status" value="1"/>
</dbReference>
<dbReference type="PANTHER" id="PTHR43133">
    <property type="entry name" value="RNA POLYMERASE ECF-TYPE SIGMA FACTO"/>
    <property type="match status" value="1"/>
</dbReference>
<evidence type="ECO:0000256" key="1">
    <source>
        <dbReference type="ARBA" id="ARBA00010641"/>
    </source>
</evidence>
<dbReference type="SUPFAM" id="SSF88659">
    <property type="entry name" value="Sigma3 and sigma4 domains of RNA polymerase sigma factors"/>
    <property type="match status" value="1"/>
</dbReference>
<dbReference type="Proteomes" id="UP000620266">
    <property type="component" value="Unassembled WGS sequence"/>
</dbReference>
<keyword evidence="2" id="KW-0805">Transcription regulation</keyword>
<gene>
    <name evidence="7" type="primary">fecI</name>
    <name evidence="7" type="ORF">GCM10007205_18610</name>
</gene>
<evidence type="ECO:0000313" key="8">
    <source>
        <dbReference type="Proteomes" id="UP000620266"/>
    </source>
</evidence>
<evidence type="ECO:0000259" key="6">
    <source>
        <dbReference type="Pfam" id="PF08281"/>
    </source>
</evidence>
<dbReference type="InterPro" id="IPR013325">
    <property type="entry name" value="RNA_pol_sigma_r2"/>
</dbReference>
<evidence type="ECO:0000313" key="7">
    <source>
        <dbReference type="EMBL" id="GGC09779.1"/>
    </source>
</evidence>